<evidence type="ECO:0000313" key="2">
    <source>
        <dbReference type="EMBL" id="KUF09643.1"/>
    </source>
</evidence>
<name>A0A0W7WG61_9RHOB</name>
<accession>A0A0W7WG61</accession>
<dbReference type="Proteomes" id="UP000054396">
    <property type="component" value="Unassembled WGS sequence"/>
</dbReference>
<comment type="caution">
    <text evidence="2">The sequence shown here is derived from an EMBL/GenBank/DDBJ whole genome shotgun (WGS) entry which is preliminary data.</text>
</comment>
<gene>
    <name evidence="2" type="ORF">AVJ23_15900</name>
</gene>
<evidence type="ECO:0000313" key="3">
    <source>
        <dbReference type="Proteomes" id="UP000054396"/>
    </source>
</evidence>
<reference evidence="2 3" key="1">
    <citation type="submission" date="2015-12" db="EMBL/GenBank/DDBJ databases">
        <authorList>
            <person name="Shamseldin A."/>
            <person name="Moawad H."/>
            <person name="Abd El-Rahim W.M."/>
            <person name="Sadowsky M.J."/>
        </authorList>
    </citation>
    <scope>NUCLEOTIDE SEQUENCE [LARGE SCALE GENOMIC DNA]</scope>
    <source>
        <strain evidence="2 3">SJ5A-1</strain>
    </source>
</reference>
<proteinExistence type="predicted"/>
<dbReference type="AlphaFoldDB" id="A0A0W7WG61"/>
<sequence>MVHLGDKVSFTVEGVAGKSLFILNLDHEGVLRVIFPNKFDKTAEQTENKLQVPASGAKYSFQVTGGPGDEIVKFIAISGRTEQFETAIESLFEKGQNFPRAIVPVATATETLEDVLAELSVQSATIEYRIEK</sequence>
<organism evidence="2 3">
    <name type="scientific">Pseudoponticoccus marisrubri</name>
    <dbReference type="NCBI Taxonomy" id="1685382"/>
    <lineage>
        <taxon>Bacteria</taxon>
        <taxon>Pseudomonadati</taxon>
        <taxon>Pseudomonadota</taxon>
        <taxon>Alphaproteobacteria</taxon>
        <taxon>Rhodobacterales</taxon>
        <taxon>Roseobacteraceae</taxon>
        <taxon>Pseudoponticoccus</taxon>
    </lineage>
</organism>
<dbReference type="InterPro" id="IPR025493">
    <property type="entry name" value="DUF4384"/>
</dbReference>
<dbReference type="EMBL" id="LPXO01000011">
    <property type="protein sequence ID" value="KUF09643.1"/>
    <property type="molecule type" value="Genomic_DNA"/>
</dbReference>
<dbReference type="Pfam" id="PF14326">
    <property type="entry name" value="DUF4384"/>
    <property type="match status" value="1"/>
</dbReference>
<evidence type="ECO:0000259" key="1">
    <source>
        <dbReference type="Pfam" id="PF14326"/>
    </source>
</evidence>
<protein>
    <recommendedName>
        <fullName evidence="1">DUF4384 domain-containing protein</fullName>
    </recommendedName>
</protein>
<feature type="domain" description="DUF4384" evidence="1">
    <location>
        <begin position="3"/>
        <end position="76"/>
    </location>
</feature>
<keyword evidence="3" id="KW-1185">Reference proteome</keyword>